<keyword evidence="2" id="KW-0813">Transport</keyword>
<dbReference type="PANTHER" id="PTHR30069">
    <property type="entry name" value="TONB-DEPENDENT OUTER MEMBRANE RECEPTOR"/>
    <property type="match status" value="1"/>
</dbReference>
<accession>A0A2X1WKW6</accession>
<evidence type="ECO:0000256" key="3">
    <source>
        <dbReference type="SAM" id="SignalP"/>
    </source>
</evidence>
<evidence type="ECO:0000313" key="6">
    <source>
        <dbReference type="Proteomes" id="UP000250242"/>
    </source>
</evidence>
<dbReference type="Gene3D" id="2.170.130.10">
    <property type="entry name" value="TonB-dependent receptor, plug domain"/>
    <property type="match status" value="1"/>
</dbReference>
<gene>
    <name evidence="5" type="ORF">NCTC11009_02648</name>
</gene>
<dbReference type="AlphaFoldDB" id="A0A2X1WKW6"/>
<feature type="domain" description="TonB-dependent receptor plug" evidence="4">
    <location>
        <begin position="47"/>
        <end position="150"/>
    </location>
</feature>
<name>A0A2X1WKW6_9BURK</name>
<keyword evidence="1 5" id="KW-0675">Receptor</keyword>
<evidence type="ECO:0000256" key="2">
    <source>
        <dbReference type="PROSITE-ProRule" id="PRU01360"/>
    </source>
</evidence>
<dbReference type="InterPro" id="IPR039426">
    <property type="entry name" value="TonB-dep_rcpt-like"/>
</dbReference>
<reference evidence="5 6" key="1">
    <citation type="submission" date="2018-06" db="EMBL/GenBank/DDBJ databases">
        <authorList>
            <consortium name="Pathogen Informatics"/>
            <person name="Doyle S."/>
        </authorList>
    </citation>
    <scope>NUCLEOTIDE SEQUENCE [LARGE SCALE GENOMIC DNA]</scope>
    <source>
        <strain evidence="5 6">NCTC11009</strain>
    </source>
</reference>
<protein>
    <submittedName>
        <fullName evidence="5">Probable TonB-dependent receptor NMB1497</fullName>
    </submittedName>
</protein>
<dbReference type="PROSITE" id="PS52016">
    <property type="entry name" value="TONB_DEPENDENT_REC_3"/>
    <property type="match status" value="1"/>
</dbReference>
<evidence type="ECO:0000313" key="5">
    <source>
        <dbReference type="EMBL" id="SPY31477.1"/>
    </source>
</evidence>
<keyword evidence="2" id="KW-0812">Transmembrane</keyword>
<comment type="similarity">
    <text evidence="2">Belongs to the TonB-dependent receptor family.</text>
</comment>
<dbReference type="GO" id="GO:0044718">
    <property type="term" value="P:siderophore transmembrane transport"/>
    <property type="evidence" value="ECO:0007669"/>
    <property type="project" value="TreeGrafter"/>
</dbReference>
<proteinExistence type="inferred from homology"/>
<dbReference type="GO" id="GO:0015344">
    <property type="term" value="F:siderophore uptake transmembrane transporter activity"/>
    <property type="evidence" value="ECO:0007669"/>
    <property type="project" value="TreeGrafter"/>
</dbReference>
<dbReference type="PANTHER" id="PTHR30069:SF50">
    <property type="entry name" value="TONB-DEPENDENT RECEPTOR HI_1217-RELATED"/>
    <property type="match status" value="1"/>
</dbReference>
<comment type="subcellular location">
    <subcellularLocation>
        <location evidence="2">Cell outer membrane</location>
        <topology evidence="2">Multi-pass membrane protein</topology>
    </subcellularLocation>
</comment>
<evidence type="ECO:0000256" key="1">
    <source>
        <dbReference type="ARBA" id="ARBA00023170"/>
    </source>
</evidence>
<evidence type="ECO:0000259" key="4">
    <source>
        <dbReference type="Pfam" id="PF07715"/>
    </source>
</evidence>
<sequence>MRLKLPVLIITGAITLPVYSQDTTTSSTPVIELHGINLRATSYYTNSEVHEDDLQLKNAGDPQRVLRGIPGVFTNQLSNQPGIEISIRGLSGYGRINTMLDGVPQTFKNIASHTSSGNSLIYVHPELLGGINVTRGVVKGAHGTGALAGAANLTTITEDDVLAFGNTGGLTRIRLGNNGMHASGLAAVGHRFTEVGGEDGTRSVSSQQVLTKMKVTIKRVMALN</sequence>
<dbReference type="EMBL" id="UATH01000004">
    <property type="protein sequence ID" value="SPY31477.1"/>
    <property type="molecule type" value="Genomic_DNA"/>
</dbReference>
<dbReference type="RefSeq" id="WP_258404734.1">
    <property type="nucleotide sequence ID" value="NZ_UATH01000004.1"/>
</dbReference>
<organism evidence="5 6">
    <name type="scientific">Oligella urethralis</name>
    <dbReference type="NCBI Taxonomy" id="90245"/>
    <lineage>
        <taxon>Bacteria</taxon>
        <taxon>Pseudomonadati</taxon>
        <taxon>Pseudomonadota</taxon>
        <taxon>Betaproteobacteria</taxon>
        <taxon>Burkholderiales</taxon>
        <taxon>Alcaligenaceae</taxon>
        <taxon>Oligella</taxon>
    </lineage>
</organism>
<feature type="signal peptide" evidence="3">
    <location>
        <begin position="1"/>
        <end position="20"/>
    </location>
</feature>
<keyword evidence="2" id="KW-0998">Cell outer membrane</keyword>
<dbReference type="SUPFAM" id="SSF56935">
    <property type="entry name" value="Porins"/>
    <property type="match status" value="1"/>
</dbReference>
<keyword evidence="2" id="KW-0472">Membrane</keyword>
<dbReference type="Pfam" id="PF07715">
    <property type="entry name" value="Plug"/>
    <property type="match status" value="1"/>
</dbReference>
<dbReference type="GO" id="GO:0009279">
    <property type="term" value="C:cell outer membrane"/>
    <property type="evidence" value="ECO:0007669"/>
    <property type="project" value="UniProtKB-SubCell"/>
</dbReference>
<feature type="chain" id="PRO_5015970406" evidence="3">
    <location>
        <begin position="21"/>
        <end position="224"/>
    </location>
</feature>
<keyword evidence="3" id="KW-0732">Signal</keyword>
<dbReference type="Proteomes" id="UP000250242">
    <property type="component" value="Unassembled WGS sequence"/>
</dbReference>
<dbReference type="InterPro" id="IPR012910">
    <property type="entry name" value="Plug_dom"/>
</dbReference>
<dbReference type="InterPro" id="IPR037066">
    <property type="entry name" value="Plug_dom_sf"/>
</dbReference>
<keyword evidence="2" id="KW-1134">Transmembrane beta strand</keyword>